<gene>
    <name evidence="1" type="ORF">QLS71_008005</name>
</gene>
<dbReference type="RefSeq" id="WP_308993703.1">
    <property type="nucleotide sequence ID" value="NZ_CP155618.1"/>
</dbReference>
<organism evidence="1 2">
    <name type="scientific">Mariniflexile litorale</name>
    <dbReference type="NCBI Taxonomy" id="3045158"/>
    <lineage>
        <taxon>Bacteria</taxon>
        <taxon>Pseudomonadati</taxon>
        <taxon>Bacteroidota</taxon>
        <taxon>Flavobacteriia</taxon>
        <taxon>Flavobacteriales</taxon>
        <taxon>Flavobacteriaceae</taxon>
        <taxon>Mariniflexile</taxon>
    </lineage>
</organism>
<proteinExistence type="predicted"/>
<name>A0AAU7EK32_9FLAO</name>
<reference evidence="1" key="1">
    <citation type="submission" date="2024-04" db="EMBL/GenBank/DDBJ databases">
        <title>Mariniflexile litorale, isolated from the shallow sediments of the Sea of Japan.</title>
        <authorList>
            <person name="Romanenko L."/>
            <person name="Isaeva M."/>
        </authorList>
    </citation>
    <scope>NUCLEOTIDE SEQUENCE [LARGE SCALE GENOMIC DNA]</scope>
    <source>
        <strain evidence="1">KMM 9835</strain>
    </source>
</reference>
<dbReference type="AlphaFoldDB" id="A0AAU7EK32"/>
<accession>A0AAU7EK32</accession>
<evidence type="ECO:0000313" key="2">
    <source>
        <dbReference type="Proteomes" id="UP001224325"/>
    </source>
</evidence>
<dbReference type="Proteomes" id="UP001224325">
    <property type="component" value="Chromosome"/>
</dbReference>
<evidence type="ECO:0000313" key="1">
    <source>
        <dbReference type="EMBL" id="XBL15949.1"/>
    </source>
</evidence>
<dbReference type="KEGG" id="mlil:QLS71_008005"/>
<protein>
    <submittedName>
        <fullName evidence="1">Uncharacterized protein</fullName>
    </submittedName>
</protein>
<keyword evidence="2" id="KW-1185">Reference proteome</keyword>
<dbReference type="EMBL" id="CP155618">
    <property type="protein sequence ID" value="XBL15949.1"/>
    <property type="molecule type" value="Genomic_DNA"/>
</dbReference>
<sequence length="152" mass="17964">MATSIIRFKEKRIDINDNFLLLGLSYIKQSATGKDNPNWFNLYIDNVIDEMLDIKPVGWGYMELDTYIIDSERKKFFIDVIDNTIDVLKNRDSNTVDFTEANRLLNLKGLEAWKEKHYVEIEYILRFLDDLKILLDDNTPLNHIRLMKTNSN</sequence>